<dbReference type="Pfam" id="PF06687">
    <property type="entry name" value="SUR7"/>
    <property type="match status" value="1"/>
</dbReference>
<proteinExistence type="predicted"/>
<dbReference type="OrthoDB" id="4159154at2759"/>
<dbReference type="GO" id="GO:0005886">
    <property type="term" value="C:plasma membrane"/>
    <property type="evidence" value="ECO:0007669"/>
    <property type="project" value="InterPro"/>
</dbReference>
<reference evidence="3 4" key="1">
    <citation type="submission" date="2015-09" db="EMBL/GenBank/DDBJ databases">
        <title>Host preference determinants of Valsa canker pathogens revealed by comparative genomics.</title>
        <authorList>
            <person name="Yin Z."/>
            <person name="Huang L."/>
        </authorList>
    </citation>
    <scope>NUCLEOTIDE SEQUENCE [LARGE SCALE GENOMIC DNA]</scope>
    <source>
        <strain evidence="3 4">YSFL</strain>
    </source>
</reference>
<comment type="caution">
    <text evidence="3">The sequence shown here is derived from an EMBL/GenBank/DDBJ whole genome shotgun (WGS) entry which is preliminary data.</text>
</comment>
<keyword evidence="2" id="KW-1133">Transmembrane helix</keyword>
<dbReference type="AlphaFoldDB" id="A0A423VVS7"/>
<dbReference type="STRING" id="252740.A0A423VVS7"/>
<feature type="transmembrane region" description="Helical" evidence="2">
    <location>
        <begin position="217"/>
        <end position="241"/>
    </location>
</feature>
<dbReference type="InterPro" id="IPR052413">
    <property type="entry name" value="SUR7_domain"/>
</dbReference>
<gene>
    <name evidence="3" type="ORF">VSDG_05827</name>
</gene>
<evidence type="ECO:0000256" key="2">
    <source>
        <dbReference type="SAM" id="Phobius"/>
    </source>
</evidence>
<evidence type="ECO:0008006" key="5">
    <source>
        <dbReference type="Google" id="ProtNLM"/>
    </source>
</evidence>
<dbReference type="PANTHER" id="PTHR28019">
    <property type="entry name" value="CELL MEMBRANE PROTEIN YLR413W-RELATED"/>
    <property type="match status" value="1"/>
</dbReference>
<protein>
    <recommendedName>
        <fullName evidence="5">SUR7 protein</fullName>
    </recommendedName>
</protein>
<dbReference type="EMBL" id="LJZO01000025">
    <property type="protein sequence ID" value="ROV95142.1"/>
    <property type="molecule type" value="Genomic_DNA"/>
</dbReference>
<dbReference type="GO" id="GO:0051285">
    <property type="term" value="C:cell cortex of cell tip"/>
    <property type="evidence" value="ECO:0007669"/>
    <property type="project" value="TreeGrafter"/>
</dbReference>
<name>A0A423VVS7_CYTCH</name>
<sequence length="309" mass="32453">MRFSALGPVILSIGALILTLLCLFAGSKKSFLADTSIITVNTSQIGDNLLSSDYITSHPEISAVLDLIPESVQDDAEELLNAVIRRLGIHDFYSANLMSYCEGYYEPAAVPNATLPLGSISRNVTYCSPRSASFQFDPRAALQRDLNASGNSWLDVSADLEWPDEVDQGLQYVHVVQRVAFVVYCVAAGLEALAAASSILAALLSSGGGRLSACANVLLAALAFVLALAASALATAVAVVGEKAVDHYGEEVGISAVAGRKFLGLTWAATAAMLVCVVWWTVGCCCGRRKKARGPPGEKQGSFNTSSSA</sequence>
<feature type="transmembrane region" description="Helical" evidence="2">
    <location>
        <begin position="6"/>
        <end position="26"/>
    </location>
</feature>
<dbReference type="GO" id="GO:0031505">
    <property type="term" value="P:fungal-type cell wall organization"/>
    <property type="evidence" value="ECO:0007669"/>
    <property type="project" value="TreeGrafter"/>
</dbReference>
<keyword evidence="2" id="KW-0812">Transmembrane</keyword>
<dbReference type="Proteomes" id="UP000284375">
    <property type="component" value="Unassembled WGS sequence"/>
</dbReference>
<evidence type="ECO:0000313" key="3">
    <source>
        <dbReference type="EMBL" id="ROV95142.1"/>
    </source>
</evidence>
<keyword evidence="4" id="KW-1185">Reference proteome</keyword>
<dbReference type="PANTHER" id="PTHR28019:SF7">
    <property type="entry name" value="SUR7 PROTEIN"/>
    <property type="match status" value="1"/>
</dbReference>
<evidence type="ECO:0000256" key="1">
    <source>
        <dbReference type="SAM" id="MobiDB-lite"/>
    </source>
</evidence>
<feature type="transmembrane region" description="Helical" evidence="2">
    <location>
        <begin position="262"/>
        <end position="282"/>
    </location>
</feature>
<keyword evidence="2" id="KW-0472">Membrane</keyword>
<accession>A0A423VVS7</accession>
<evidence type="ECO:0000313" key="4">
    <source>
        <dbReference type="Proteomes" id="UP000284375"/>
    </source>
</evidence>
<dbReference type="InterPro" id="IPR009571">
    <property type="entry name" value="SUR7/Rim9-like_fungi"/>
</dbReference>
<feature type="transmembrane region" description="Helical" evidence="2">
    <location>
        <begin position="181"/>
        <end position="205"/>
    </location>
</feature>
<organism evidence="3 4">
    <name type="scientific">Cytospora chrysosperma</name>
    <name type="common">Cytospora canker fungus</name>
    <name type="synonym">Sphaeria chrysosperma</name>
    <dbReference type="NCBI Taxonomy" id="252740"/>
    <lineage>
        <taxon>Eukaryota</taxon>
        <taxon>Fungi</taxon>
        <taxon>Dikarya</taxon>
        <taxon>Ascomycota</taxon>
        <taxon>Pezizomycotina</taxon>
        <taxon>Sordariomycetes</taxon>
        <taxon>Sordariomycetidae</taxon>
        <taxon>Diaporthales</taxon>
        <taxon>Cytosporaceae</taxon>
        <taxon>Cytospora</taxon>
    </lineage>
</organism>
<feature type="region of interest" description="Disordered" evidence="1">
    <location>
        <begin position="290"/>
        <end position="309"/>
    </location>
</feature>